<comment type="caution">
    <text evidence="1">The sequence shown here is derived from an EMBL/GenBank/DDBJ whole genome shotgun (WGS) entry which is preliminary data.</text>
</comment>
<evidence type="ECO:0000313" key="1">
    <source>
        <dbReference type="EMBL" id="GAG54458.1"/>
    </source>
</evidence>
<dbReference type="AlphaFoldDB" id="X0Z1V1"/>
<dbReference type="Pfam" id="PF13385">
    <property type="entry name" value="Laminin_G_3"/>
    <property type="match status" value="1"/>
</dbReference>
<organism evidence="1">
    <name type="scientific">marine sediment metagenome</name>
    <dbReference type="NCBI Taxonomy" id="412755"/>
    <lineage>
        <taxon>unclassified sequences</taxon>
        <taxon>metagenomes</taxon>
        <taxon>ecological metagenomes</taxon>
    </lineage>
</organism>
<proteinExistence type="predicted"/>
<dbReference type="InterPro" id="IPR013320">
    <property type="entry name" value="ConA-like_dom_sf"/>
</dbReference>
<name>X0Z1V1_9ZZZZ</name>
<accession>X0Z1V1</accession>
<gene>
    <name evidence="1" type="ORF">S01H4_16328</name>
</gene>
<protein>
    <recommendedName>
        <fullName evidence="2">LamG-like jellyroll fold domain-containing protein</fullName>
    </recommendedName>
</protein>
<dbReference type="SUPFAM" id="SSF49899">
    <property type="entry name" value="Concanavalin A-like lectins/glucanases"/>
    <property type="match status" value="1"/>
</dbReference>
<dbReference type="EMBL" id="BART01007155">
    <property type="protein sequence ID" value="GAG54458.1"/>
    <property type="molecule type" value="Genomic_DNA"/>
</dbReference>
<evidence type="ECO:0008006" key="2">
    <source>
        <dbReference type="Google" id="ProtNLM"/>
    </source>
</evidence>
<sequence length="222" mass="24158">MKSTGLVYEMRRYTGKATPPLTVLEDASIYGSDGDFKSSGHPAWVKNAAGIWELGFDSAAIDYVEITCPQCNFTFEDFSIIVRFTEGTLDVIDVLFIRGISGSDGYSFHLAENGEARFQTFQVAVSQLTSTAAGAIVNGGIYTLGLSRSGEDVFIYRNGIDITSVSGTHINPLTCARTAKIGVWDTKNQYGFDGKMSYMGVWGYALSAEAHAAKHQELSRWG</sequence>
<reference evidence="1" key="1">
    <citation type="journal article" date="2014" name="Front. Microbiol.">
        <title>High frequency of phylogenetically diverse reductive dehalogenase-homologous genes in deep subseafloor sedimentary metagenomes.</title>
        <authorList>
            <person name="Kawai M."/>
            <person name="Futagami T."/>
            <person name="Toyoda A."/>
            <person name="Takaki Y."/>
            <person name="Nishi S."/>
            <person name="Hori S."/>
            <person name="Arai W."/>
            <person name="Tsubouchi T."/>
            <person name="Morono Y."/>
            <person name="Uchiyama I."/>
            <person name="Ito T."/>
            <person name="Fujiyama A."/>
            <person name="Inagaki F."/>
            <person name="Takami H."/>
        </authorList>
    </citation>
    <scope>NUCLEOTIDE SEQUENCE</scope>
    <source>
        <strain evidence="1">Expedition CK06-06</strain>
    </source>
</reference>
<dbReference type="Gene3D" id="2.60.120.200">
    <property type="match status" value="1"/>
</dbReference>